<dbReference type="OrthoDB" id="5397422at2"/>
<gene>
    <name evidence="1" type="ORF">JN12_02240</name>
</gene>
<dbReference type="RefSeq" id="WP_145022726.1">
    <property type="nucleotide sequence ID" value="NZ_VLLN01000012.1"/>
</dbReference>
<sequence length="69" mass="8034">MLLEQLVEKAATPPEYDWDAYYSWLFSRIAGREASGFTFWQCQNCLSVNILFLPARYGKCRSCDLIHLP</sequence>
<keyword evidence="2" id="KW-1185">Reference proteome</keyword>
<protein>
    <submittedName>
        <fullName evidence="1">Uncharacterized protein</fullName>
    </submittedName>
</protein>
<reference evidence="1 2" key="1">
    <citation type="submission" date="2019-07" db="EMBL/GenBank/DDBJ databases">
        <title>Genomic Encyclopedia of Archaeal and Bacterial Type Strains, Phase II (KMG-II): from individual species to whole genera.</title>
        <authorList>
            <person name="Goeker M."/>
        </authorList>
    </citation>
    <scope>NUCLEOTIDE SEQUENCE [LARGE SCALE GENOMIC DNA]</scope>
    <source>
        <strain evidence="1 2">ATCC BAA-1139</strain>
    </source>
</reference>
<evidence type="ECO:0000313" key="1">
    <source>
        <dbReference type="EMBL" id="TWJ19022.1"/>
    </source>
</evidence>
<organism evidence="1 2">
    <name type="scientific">Geobacter argillaceus</name>
    <dbReference type="NCBI Taxonomy" id="345631"/>
    <lineage>
        <taxon>Bacteria</taxon>
        <taxon>Pseudomonadati</taxon>
        <taxon>Thermodesulfobacteriota</taxon>
        <taxon>Desulfuromonadia</taxon>
        <taxon>Geobacterales</taxon>
        <taxon>Geobacteraceae</taxon>
        <taxon>Geobacter</taxon>
    </lineage>
</organism>
<proteinExistence type="predicted"/>
<dbReference type="EMBL" id="VLLN01000012">
    <property type="protein sequence ID" value="TWJ19022.1"/>
    <property type="molecule type" value="Genomic_DNA"/>
</dbReference>
<name>A0A562VMI6_9BACT</name>
<dbReference type="AlphaFoldDB" id="A0A562VMI6"/>
<dbReference type="Proteomes" id="UP000319449">
    <property type="component" value="Unassembled WGS sequence"/>
</dbReference>
<comment type="caution">
    <text evidence="1">The sequence shown here is derived from an EMBL/GenBank/DDBJ whole genome shotgun (WGS) entry which is preliminary data.</text>
</comment>
<accession>A0A562VMI6</accession>
<evidence type="ECO:0000313" key="2">
    <source>
        <dbReference type="Proteomes" id="UP000319449"/>
    </source>
</evidence>